<dbReference type="PANTHER" id="PTHR32552:SF81">
    <property type="entry name" value="TONB-DEPENDENT OUTER MEMBRANE RECEPTOR"/>
    <property type="match status" value="1"/>
</dbReference>
<dbReference type="InterPro" id="IPR037066">
    <property type="entry name" value="Plug_dom_sf"/>
</dbReference>
<evidence type="ECO:0000259" key="16">
    <source>
        <dbReference type="Pfam" id="PF07715"/>
    </source>
</evidence>
<keyword evidence="10 13" id="KW-0472">Membrane</keyword>
<dbReference type="Gene3D" id="2.170.130.10">
    <property type="entry name" value="TonB-dependent receptor, plug domain"/>
    <property type="match status" value="1"/>
</dbReference>
<proteinExistence type="inferred from homology"/>
<comment type="caution">
    <text evidence="17">The sequence shown here is derived from an EMBL/GenBank/DDBJ whole genome shotgun (WGS) entry which is preliminary data.</text>
</comment>
<dbReference type="PANTHER" id="PTHR32552">
    <property type="entry name" value="FERRICHROME IRON RECEPTOR-RELATED"/>
    <property type="match status" value="1"/>
</dbReference>
<dbReference type="InterPro" id="IPR012910">
    <property type="entry name" value="Plug_dom"/>
</dbReference>
<feature type="domain" description="TonB-dependent receptor plug" evidence="16">
    <location>
        <begin position="12"/>
        <end position="121"/>
    </location>
</feature>
<evidence type="ECO:0000256" key="4">
    <source>
        <dbReference type="ARBA" id="ARBA00022452"/>
    </source>
</evidence>
<keyword evidence="4 13" id="KW-1134">Transmembrane beta strand</keyword>
<gene>
    <name evidence="17" type="ORF">HNQ70_000374</name>
</gene>
<keyword evidence="8" id="KW-0406">Ion transport</keyword>
<sequence length="673" mass="72040">MTSTYIETAPFEVPASIEALGPAQFAAGRMRPGAAQALGGAAGVLARDRQNQAQDVQLSIRGFGARSAFGIRGLRVYVDGIPATMPDGQGQVSHADLSSADRIEVLRGPFSALHGNSSGGVIQIFTAQGEGPPRLSFDLSAGSYGALGAGLRLAGETAGVRHMLGLGRDQGDGYRAHSDWSRSQSNARLDFGEDAGSRWTLVANGLRLQARDPLGLPRERFESEPRSAVPAAFSFDPRKSVAQEQAGLVHERRLDDRQTFRVMAYGGWRHTQQYLALPVAAQRAPTSAGGMIDLVRDYGGLDARWSWRAIDGPRPLTVVAGLGYDGLAERRRGHENFAGEALGVRGALRRDETNRVTAFDRYLQMSWSFAARWSLDLGLRRSTVRMGSDDRYLVPGSGGDSGDDSGALRHDTTLPSAGLVYRVSDGLRLYAAAARGYEVPTVNEISYRPDGAAGLNLELRPARSASVELGIKARAGGLGRIEAAVFRTRTRDEIVTAANVGGRASFRNAGATERSGYELGWSREWPGGLSARVALGRLDARFAGGSPACAAPPCASQSGATLPGVPRDTIFAALAWMPPQGWQAGVEARRIGRAQVDDRNSDHARAYAALDAWAGYLVRTGPWELRGFARVDNALDRRYAGSVIVNEANGRFFEPAPGRNWSAGLSVSRALQR</sequence>
<keyword evidence="5" id="KW-0410">Iron transport</keyword>
<evidence type="ECO:0000313" key="17">
    <source>
        <dbReference type="EMBL" id="MBB5270390.1"/>
    </source>
</evidence>
<keyword evidence="3 13" id="KW-0813">Transport</keyword>
<dbReference type="SUPFAM" id="SSF56935">
    <property type="entry name" value="Porins"/>
    <property type="match status" value="1"/>
</dbReference>
<dbReference type="AlphaFoldDB" id="A0A7W8HFT3"/>
<dbReference type="Pfam" id="PF07715">
    <property type="entry name" value="Plug"/>
    <property type="match status" value="1"/>
</dbReference>
<dbReference type="RefSeq" id="WP_343060588.1">
    <property type="nucleotide sequence ID" value="NZ_BAABEW010000004.1"/>
</dbReference>
<keyword evidence="18" id="KW-1185">Reference proteome</keyword>
<name>A0A7W8HFT3_9BURK</name>
<evidence type="ECO:0000256" key="13">
    <source>
        <dbReference type="PROSITE-ProRule" id="PRU01360"/>
    </source>
</evidence>
<evidence type="ECO:0000256" key="7">
    <source>
        <dbReference type="ARBA" id="ARBA00023004"/>
    </source>
</evidence>
<dbReference type="GO" id="GO:0006826">
    <property type="term" value="P:iron ion transport"/>
    <property type="evidence" value="ECO:0007669"/>
    <property type="project" value="UniProtKB-KW"/>
</dbReference>
<evidence type="ECO:0000256" key="8">
    <source>
        <dbReference type="ARBA" id="ARBA00023065"/>
    </source>
</evidence>
<dbReference type="PROSITE" id="PS52016">
    <property type="entry name" value="TONB_DEPENDENT_REC_3"/>
    <property type="match status" value="1"/>
</dbReference>
<keyword evidence="6 13" id="KW-0812">Transmembrane</keyword>
<keyword evidence="9 14" id="KW-0798">TonB box</keyword>
<protein>
    <submittedName>
        <fullName evidence="17">Iron complex outermembrane receptor protein</fullName>
    </submittedName>
</protein>
<evidence type="ECO:0000256" key="10">
    <source>
        <dbReference type="ARBA" id="ARBA00023136"/>
    </source>
</evidence>
<comment type="subcellular location">
    <subcellularLocation>
        <location evidence="1 13">Cell outer membrane</location>
        <topology evidence="1 13">Multi-pass membrane protein</topology>
    </subcellularLocation>
</comment>
<keyword evidence="12 13" id="KW-0998">Cell outer membrane</keyword>
<feature type="domain" description="TonB-dependent receptor-like beta-barrel" evidence="15">
    <location>
        <begin position="198"/>
        <end position="625"/>
    </location>
</feature>
<dbReference type="Proteomes" id="UP000532440">
    <property type="component" value="Unassembled WGS sequence"/>
</dbReference>
<evidence type="ECO:0000256" key="9">
    <source>
        <dbReference type="ARBA" id="ARBA00023077"/>
    </source>
</evidence>
<evidence type="ECO:0000256" key="14">
    <source>
        <dbReference type="RuleBase" id="RU003357"/>
    </source>
</evidence>
<dbReference type="Gene3D" id="2.40.170.20">
    <property type="entry name" value="TonB-dependent receptor, beta-barrel domain"/>
    <property type="match status" value="1"/>
</dbReference>
<keyword evidence="7" id="KW-0408">Iron</keyword>
<dbReference type="InterPro" id="IPR036942">
    <property type="entry name" value="Beta-barrel_TonB_sf"/>
</dbReference>
<evidence type="ECO:0000259" key="15">
    <source>
        <dbReference type="Pfam" id="PF00593"/>
    </source>
</evidence>
<evidence type="ECO:0000256" key="2">
    <source>
        <dbReference type="ARBA" id="ARBA00009810"/>
    </source>
</evidence>
<dbReference type="GO" id="GO:0009279">
    <property type="term" value="C:cell outer membrane"/>
    <property type="evidence" value="ECO:0007669"/>
    <property type="project" value="UniProtKB-SubCell"/>
</dbReference>
<accession>A0A7W8HFT3</accession>
<organism evidence="17 18">
    <name type="scientific">Quisquiliibacterium transsilvanicum</name>
    <dbReference type="NCBI Taxonomy" id="1549638"/>
    <lineage>
        <taxon>Bacteria</taxon>
        <taxon>Pseudomonadati</taxon>
        <taxon>Pseudomonadota</taxon>
        <taxon>Betaproteobacteria</taxon>
        <taxon>Burkholderiales</taxon>
        <taxon>Burkholderiaceae</taxon>
        <taxon>Quisquiliibacterium</taxon>
    </lineage>
</organism>
<dbReference type="CDD" id="cd01347">
    <property type="entry name" value="ligand_gated_channel"/>
    <property type="match status" value="1"/>
</dbReference>
<comment type="similarity">
    <text evidence="2 13 14">Belongs to the TonB-dependent receptor family.</text>
</comment>
<dbReference type="InterPro" id="IPR039426">
    <property type="entry name" value="TonB-dep_rcpt-like"/>
</dbReference>
<evidence type="ECO:0000313" key="18">
    <source>
        <dbReference type="Proteomes" id="UP000532440"/>
    </source>
</evidence>
<dbReference type="Pfam" id="PF00593">
    <property type="entry name" value="TonB_dep_Rec_b-barrel"/>
    <property type="match status" value="1"/>
</dbReference>
<evidence type="ECO:0000256" key="1">
    <source>
        <dbReference type="ARBA" id="ARBA00004571"/>
    </source>
</evidence>
<reference evidence="17 18" key="1">
    <citation type="submission" date="2020-08" db="EMBL/GenBank/DDBJ databases">
        <title>Genomic Encyclopedia of Type Strains, Phase IV (KMG-IV): sequencing the most valuable type-strain genomes for metagenomic binning, comparative biology and taxonomic classification.</title>
        <authorList>
            <person name="Goeker M."/>
        </authorList>
    </citation>
    <scope>NUCLEOTIDE SEQUENCE [LARGE SCALE GENOMIC DNA]</scope>
    <source>
        <strain evidence="17 18">DSM 29781</strain>
    </source>
</reference>
<keyword evidence="11 17" id="KW-0675">Receptor</keyword>
<evidence type="ECO:0000256" key="11">
    <source>
        <dbReference type="ARBA" id="ARBA00023170"/>
    </source>
</evidence>
<evidence type="ECO:0000256" key="5">
    <source>
        <dbReference type="ARBA" id="ARBA00022496"/>
    </source>
</evidence>
<dbReference type="InterPro" id="IPR000531">
    <property type="entry name" value="Beta-barrel_TonB"/>
</dbReference>
<evidence type="ECO:0000256" key="6">
    <source>
        <dbReference type="ARBA" id="ARBA00022692"/>
    </source>
</evidence>
<dbReference type="EMBL" id="JACHGB010000001">
    <property type="protein sequence ID" value="MBB5270390.1"/>
    <property type="molecule type" value="Genomic_DNA"/>
</dbReference>
<evidence type="ECO:0000256" key="3">
    <source>
        <dbReference type="ARBA" id="ARBA00022448"/>
    </source>
</evidence>
<evidence type="ECO:0000256" key="12">
    <source>
        <dbReference type="ARBA" id="ARBA00023237"/>
    </source>
</evidence>